<sequence>MRTDDDDVSASSNLDAVAFTNEHEAALSRFAHFDNIGDACDKEIGGKEGCEHTDDRFFDSSDYRCCFNAFHPKIGAFIFCTWILQEVVLATLFLLAQKEFKEGAPTPSSIVLLICRGLQIPTIAVAYIGLWLYKRKWLFPFVMVQFTAGIFADISTILIGVGYLESHGYRILFDENWKWLNVLLPLVAYAGIMIWLAWVMYRFYHFIGARVEHDERRKQEKERQKQLEEELMQHCGIEMDEIGELDSNGENVNAVDDGRSASPSPPPSLKHGIPLRRLGRSPSQHEGSIIGAASMSTTPHFHVFQRPERVVKQWHYTGSLQQLQPIVRKPSNARRLMSLTGTAPLRRLAHEQSEPTLTLLQSRPVFK</sequence>
<keyword evidence="2" id="KW-0812">Transmembrane</keyword>
<gene>
    <name evidence="3" type="ORF">BOKJ2_LOCUS9055</name>
</gene>
<evidence type="ECO:0000313" key="3">
    <source>
        <dbReference type="EMBL" id="CAD5220660.1"/>
    </source>
</evidence>
<evidence type="ECO:0000256" key="2">
    <source>
        <dbReference type="SAM" id="Phobius"/>
    </source>
</evidence>
<dbReference type="OrthoDB" id="5783836at2759"/>
<keyword evidence="4" id="KW-1185">Reference proteome</keyword>
<feature type="transmembrane region" description="Helical" evidence="2">
    <location>
        <begin position="137"/>
        <end position="159"/>
    </location>
</feature>
<dbReference type="Proteomes" id="UP000614601">
    <property type="component" value="Unassembled WGS sequence"/>
</dbReference>
<evidence type="ECO:0000256" key="1">
    <source>
        <dbReference type="SAM" id="MobiDB-lite"/>
    </source>
</evidence>
<proteinExistence type="predicted"/>
<keyword evidence="2" id="KW-0472">Membrane</keyword>
<name>A0A811KXU7_9BILA</name>
<dbReference type="EMBL" id="CAJFCW020000004">
    <property type="protein sequence ID" value="CAG9114013.1"/>
    <property type="molecule type" value="Genomic_DNA"/>
</dbReference>
<protein>
    <submittedName>
        <fullName evidence="3">Uncharacterized protein</fullName>
    </submittedName>
</protein>
<dbReference type="EMBL" id="CAJFDH010000004">
    <property type="protein sequence ID" value="CAD5220660.1"/>
    <property type="molecule type" value="Genomic_DNA"/>
</dbReference>
<feature type="transmembrane region" description="Helical" evidence="2">
    <location>
        <begin position="74"/>
        <end position="96"/>
    </location>
</feature>
<keyword evidence="2" id="KW-1133">Transmembrane helix</keyword>
<feature type="transmembrane region" description="Helical" evidence="2">
    <location>
        <begin position="179"/>
        <end position="201"/>
    </location>
</feature>
<comment type="caution">
    <text evidence="3">The sequence shown here is derived from an EMBL/GenBank/DDBJ whole genome shotgun (WGS) entry which is preliminary data.</text>
</comment>
<organism evidence="3 4">
    <name type="scientific">Bursaphelenchus okinawaensis</name>
    <dbReference type="NCBI Taxonomy" id="465554"/>
    <lineage>
        <taxon>Eukaryota</taxon>
        <taxon>Metazoa</taxon>
        <taxon>Ecdysozoa</taxon>
        <taxon>Nematoda</taxon>
        <taxon>Chromadorea</taxon>
        <taxon>Rhabditida</taxon>
        <taxon>Tylenchina</taxon>
        <taxon>Tylenchomorpha</taxon>
        <taxon>Aphelenchoidea</taxon>
        <taxon>Aphelenchoididae</taxon>
        <taxon>Bursaphelenchus</taxon>
    </lineage>
</organism>
<evidence type="ECO:0000313" key="4">
    <source>
        <dbReference type="Proteomes" id="UP000614601"/>
    </source>
</evidence>
<feature type="transmembrane region" description="Helical" evidence="2">
    <location>
        <begin position="108"/>
        <end position="130"/>
    </location>
</feature>
<feature type="region of interest" description="Disordered" evidence="1">
    <location>
        <begin position="248"/>
        <end position="287"/>
    </location>
</feature>
<dbReference type="AlphaFoldDB" id="A0A811KXU7"/>
<dbReference type="Proteomes" id="UP000783686">
    <property type="component" value="Unassembled WGS sequence"/>
</dbReference>
<reference evidence="3" key="1">
    <citation type="submission" date="2020-09" db="EMBL/GenBank/DDBJ databases">
        <authorList>
            <person name="Kikuchi T."/>
        </authorList>
    </citation>
    <scope>NUCLEOTIDE SEQUENCE</scope>
    <source>
        <strain evidence="3">SH1</strain>
    </source>
</reference>
<accession>A0A811KXU7</accession>